<proteinExistence type="predicted"/>
<sequence length="284" mass="31044">MKRILLIFLIIAGGYILFTSVGSLTWFANKDQTQADITDKIDNIEFNIASASVTIIPENRDDLEAQLTGKGKVTVKQKGDTITVEYKQKWFSWFQFFNHSKLTVYVPEDYKEDMVIDIGSGNLDVSGESSKQPYKVNHLILDMSSGNVELNDLVVNEFAFNGSSGNVEIHSLDSKTASVDVSSGNVKISDFAGELEADISSGRFDAQFAELRDSISIDVSSGNVSLDLPDKADFALEGETGSGNISTSLPLKIEKQDKHEIKGTHGSGQHEIEIDVSSGNVEIH</sequence>
<protein>
    <submittedName>
        <fullName evidence="3">DUF4097 domain-containing protein</fullName>
    </submittedName>
</protein>
<dbReference type="PANTHER" id="PTHR34094:SF1">
    <property type="entry name" value="PROTEIN FAM185A"/>
    <property type="match status" value="1"/>
</dbReference>
<name>A0A4U1D038_9BACI</name>
<comment type="caution">
    <text evidence="3">The sequence shown here is derived from an EMBL/GenBank/DDBJ whole genome shotgun (WGS) entry which is preliminary data.</text>
</comment>
<feature type="domain" description="DUF4097" evidence="2">
    <location>
        <begin position="41"/>
        <end position="283"/>
    </location>
</feature>
<gene>
    <name evidence="3" type="ORF">FA727_18225</name>
</gene>
<evidence type="ECO:0000313" key="3">
    <source>
        <dbReference type="EMBL" id="TKC15364.1"/>
    </source>
</evidence>
<dbReference type="RefSeq" id="WP_136832970.1">
    <property type="nucleotide sequence ID" value="NZ_SWBM01000005.1"/>
</dbReference>
<dbReference type="Pfam" id="PF13349">
    <property type="entry name" value="DUF4097"/>
    <property type="match status" value="1"/>
</dbReference>
<evidence type="ECO:0000259" key="2">
    <source>
        <dbReference type="Pfam" id="PF13349"/>
    </source>
</evidence>
<dbReference type="InterPro" id="IPR025164">
    <property type="entry name" value="Toastrack_DUF4097"/>
</dbReference>
<dbReference type="EMBL" id="SWBM01000005">
    <property type="protein sequence ID" value="TKC15364.1"/>
    <property type="molecule type" value="Genomic_DNA"/>
</dbReference>
<dbReference type="PANTHER" id="PTHR34094">
    <property type="match status" value="1"/>
</dbReference>
<organism evidence="3 4">
    <name type="scientific">Robertmurraya kyonggiensis</name>
    <dbReference type="NCBI Taxonomy" id="1037680"/>
    <lineage>
        <taxon>Bacteria</taxon>
        <taxon>Bacillati</taxon>
        <taxon>Bacillota</taxon>
        <taxon>Bacilli</taxon>
        <taxon>Bacillales</taxon>
        <taxon>Bacillaceae</taxon>
        <taxon>Robertmurraya</taxon>
    </lineage>
</organism>
<feature type="compositionally biased region" description="Basic and acidic residues" evidence="1">
    <location>
        <begin position="262"/>
        <end position="273"/>
    </location>
</feature>
<keyword evidence="4" id="KW-1185">Reference proteome</keyword>
<evidence type="ECO:0000256" key="1">
    <source>
        <dbReference type="SAM" id="MobiDB-lite"/>
    </source>
</evidence>
<dbReference type="OrthoDB" id="2940757at2"/>
<dbReference type="AlphaFoldDB" id="A0A4U1D038"/>
<evidence type="ECO:0000313" key="4">
    <source>
        <dbReference type="Proteomes" id="UP000307756"/>
    </source>
</evidence>
<dbReference type="Gene3D" id="2.160.20.120">
    <property type="match status" value="1"/>
</dbReference>
<feature type="region of interest" description="Disordered" evidence="1">
    <location>
        <begin position="262"/>
        <end position="284"/>
    </location>
</feature>
<dbReference type="Proteomes" id="UP000307756">
    <property type="component" value="Unassembled WGS sequence"/>
</dbReference>
<reference evidence="3 4" key="1">
    <citation type="journal article" date="2011" name="J. Microbiol.">
        <title>Bacillus kyonggiensis sp. nov., isolated from soil of a lettuce field.</title>
        <authorList>
            <person name="Dong K."/>
            <person name="Lee S."/>
        </authorList>
    </citation>
    <scope>NUCLEOTIDE SEQUENCE [LARGE SCALE GENOMIC DNA]</scope>
    <source>
        <strain evidence="3 4">NB22</strain>
    </source>
</reference>
<accession>A0A4U1D038</accession>